<reference evidence="1 2" key="1">
    <citation type="submission" date="2017-07" db="EMBL/GenBank/DDBJ databases">
        <title>Leptospira spp. isolated from tropical soils.</title>
        <authorList>
            <person name="Thibeaux R."/>
            <person name="Iraola G."/>
            <person name="Ferres I."/>
            <person name="Bierque E."/>
            <person name="Girault D."/>
            <person name="Soupe-Gilbert M.-E."/>
            <person name="Picardeau M."/>
            <person name="Goarant C."/>
        </authorList>
    </citation>
    <scope>NUCLEOTIDE SEQUENCE [LARGE SCALE GENOMIC DNA]</scope>
    <source>
        <strain evidence="1 2">FH2-B-A1</strain>
    </source>
</reference>
<gene>
    <name evidence="1" type="ORF">CH364_03815</name>
</gene>
<evidence type="ECO:0000313" key="2">
    <source>
        <dbReference type="Proteomes" id="UP000232145"/>
    </source>
</evidence>
<name>A0A2N0AQH2_9LEPT</name>
<proteinExistence type="predicted"/>
<organism evidence="1 2">
    <name type="scientific">Leptospira harrisiae</name>
    <dbReference type="NCBI Taxonomy" id="2023189"/>
    <lineage>
        <taxon>Bacteria</taxon>
        <taxon>Pseudomonadati</taxon>
        <taxon>Spirochaetota</taxon>
        <taxon>Spirochaetia</taxon>
        <taxon>Leptospirales</taxon>
        <taxon>Leptospiraceae</taxon>
        <taxon>Leptospira</taxon>
    </lineage>
</organism>
<dbReference type="AlphaFoldDB" id="A0A2N0AQH2"/>
<accession>A0A2N0AQH2</accession>
<protein>
    <submittedName>
        <fullName evidence="1">Uncharacterized protein</fullName>
    </submittedName>
</protein>
<dbReference type="EMBL" id="NPDX01000001">
    <property type="protein sequence ID" value="PJZ86510.1"/>
    <property type="molecule type" value="Genomic_DNA"/>
</dbReference>
<keyword evidence="2" id="KW-1185">Reference proteome</keyword>
<dbReference type="OrthoDB" id="331589at2"/>
<dbReference type="Proteomes" id="UP000232145">
    <property type="component" value="Unassembled WGS sequence"/>
</dbReference>
<comment type="caution">
    <text evidence="1">The sequence shown here is derived from an EMBL/GenBank/DDBJ whole genome shotgun (WGS) entry which is preliminary data.</text>
</comment>
<sequence>MGSKNNLRKVTYPIPNNKKILFFHSVSPGFYDSYSEEKEISLKIQEELELMGYSIVIGDKLWDEVKVSTPENHLDNFRNQLHLPPAEIRPRTQIWKEQAERVGANEVFILRFCFSSREIRPSIRLVWIHLLNKEINRFDWNWDESNPLPIRESLPKNLGVQP</sequence>
<evidence type="ECO:0000313" key="1">
    <source>
        <dbReference type="EMBL" id="PJZ86510.1"/>
    </source>
</evidence>